<name>A0A5J9T7C8_9POAL</name>
<feature type="region of interest" description="Disordered" evidence="1">
    <location>
        <begin position="97"/>
        <end position="134"/>
    </location>
</feature>
<proteinExistence type="predicted"/>
<dbReference type="Proteomes" id="UP000324897">
    <property type="component" value="Unassembled WGS sequence"/>
</dbReference>
<protein>
    <submittedName>
        <fullName evidence="2">Uncharacterized protein</fullName>
    </submittedName>
</protein>
<evidence type="ECO:0000256" key="1">
    <source>
        <dbReference type="SAM" id="MobiDB-lite"/>
    </source>
</evidence>
<evidence type="ECO:0000313" key="3">
    <source>
        <dbReference type="Proteomes" id="UP000324897"/>
    </source>
</evidence>
<dbReference type="Gramene" id="TVU06888">
    <property type="protein sequence ID" value="TVU06888"/>
    <property type="gene ID" value="EJB05_46924"/>
</dbReference>
<comment type="caution">
    <text evidence="2">The sequence shown here is derived from an EMBL/GenBank/DDBJ whole genome shotgun (WGS) entry which is preliminary data.</text>
</comment>
<accession>A0A5J9T7C8</accession>
<gene>
    <name evidence="2" type="ORF">EJB05_46924</name>
</gene>
<dbReference type="EMBL" id="RWGY01000045">
    <property type="protein sequence ID" value="TVU06888.1"/>
    <property type="molecule type" value="Genomic_DNA"/>
</dbReference>
<evidence type="ECO:0000313" key="2">
    <source>
        <dbReference type="EMBL" id="TVU06888.1"/>
    </source>
</evidence>
<reference evidence="2 3" key="1">
    <citation type="journal article" date="2019" name="Sci. Rep.">
        <title>A high-quality genome of Eragrostis curvula grass provides insights into Poaceae evolution and supports new strategies to enhance forage quality.</title>
        <authorList>
            <person name="Carballo J."/>
            <person name="Santos B.A.C.M."/>
            <person name="Zappacosta D."/>
            <person name="Garbus I."/>
            <person name="Selva J.P."/>
            <person name="Gallo C.A."/>
            <person name="Diaz A."/>
            <person name="Albertini E."/>
            <person name="Caccamo M."/>
            <person name="Echenique V."/>
        </authorList>
    </citation>
    <scope>NUCLEOTIDE SEQUENCE [LARGE SCALE GENOMIC DNA]</scope>
    <source>
        <strain evidence="3">cv. Victoria</strain>
        <tissue evidence="2">Leaf</tissue>
    </source>
</reference>
<organism evidence="2 3">
    <name type="scientific">Eragrostis curvula</name>
    <name type="common">weeping love grass</name>
    <dbReference type="NCBI Taxonomy" id="38414"/>
    <lineage>
        <taxon>Eukaryota</taxon>
        <taxon>Viridiplantae</taxon>
        <taxon>Streptophyta</taxon>
        <taxon>Embryophyta</taxon>
        <taxon>Tracheophyta</taxon>
        <taxon>Spermatophyta</taxon>
        <taxon>Magnoliopsida</taxon>
        <taxon>Liliopsida</taxon>
        <taxon>Poales</taxon>
        <taxon>Poaceae</taxon>
        <taxon>PACMAD clade</taxon>
        <taxon>Chloridoideae</taxon>
        <taxon>Eragrostideae</taxon>
        <taxon>Eragrostidinae</taxon>
        <taxon>Eragrostis</taxon>
    </lineage>
</organism>
<feature type="non-terminal residue" evidence="2">
    <location>
        <position position="1"/>
    </location>
</feature>
<dbReference type="AlphaFoldDB" id="A0A5J9T7C8"/>
<keyword evidence="3" id="KW-1185">Reference proteome</keyword>
<sequence length="134" mass="14138">MAHLPCRSSGGDLAQHGKGEAHAVVHRVCGEGHAGIGDGEPTVAANVEVHVVHTDGGVRVGHAGVQDLVDRTRAINYLVEKILRSKRGDILRYLRDDEHKQQIADDDGGAGAEAEGGPVLRTLSVDHQSDSPNC</sequence>